<evidence type="ECO:0000313" key="3">
    <source>
        <dbReference type="Proteomes" id="UP000242287"/>
    </source>
</evidence>
<dbReference type="EMBL" id="KZ302099">
    <property type="protein sequence ID" value="PFH47656.1"/>
    <property type="molecule type" value="Genomic_DNA"/>
</dbReference>
<protein>
    <submittedName>
        <fullName evidence="2">Uncharacterized protein</fullName>
    </submittedName>
</protein>
<keyword evidence="3" id="KW-1185">Reference proteome</keyword>
<reference evidence="2 3" key="1">
    <citation type="submission" date="2014-02" db="EMBL/GenBank/DDBJ databases">
        <title>Transposable element dynamics among asymbiotic and ectomycorrhizal Amanita fungi.</title>
        <authorList>
            <consortium name="DOE Joint Genome Institute"/>
            <person name="Hess J."/>
            <person name="Skrede I."/>
            <person name="Wolfe B."/>
            <person name="LaButti K."/>
            <person name="Ohm R.A."/>
            <person name="Grigoriev I.V."/>
            <person name="Pringle A."/>
        </authorList>
    </citation>
    <scope>NUCLEOTIDE SEQUENCE [LARGE SCALE GENOMIC DNA]</scope>
    <source>
        <strain evidence="2 3">SKay4041</strain>
    </source>
</reference>
<proteinExistence type="predicted"/>
<dbReference type="AlphaFoldDB" id="A0A2A9NIS0"/>
<evidence type="ECO:0000256" key="1">
    <source>
        <dbReference type="SAM" id="Coils"/>
    </source>
</evidence>
<name>A0A2A9NIS0_9AGAR</name>
<gene>
    <name evidence="2" type="ORF">AMATHDRAFT_42785</name>
</gene>
<keyword evidence="1" id="KW-0175">Coiled coil</keyword>
<dbReference type="Proteomes" id="UP000242287">
    <property type="component" value="Unassembled WGS sequence"/>
</dbReference>
<feature type="coiled-coil region" evidence="1">
    <location>
        <begin position="280"/>
        <end position="314"/>
    </location>
</feature>
<sequence>MPNMDNLNNSTDKTVDEFTDLLIGGGVSRVYHFSLGLTTFYMAPANLHIRTDRWRVIELKLYKVHTNMQHEYLVATLEGPDQANVLLKIERTSRNPRLQSDSQGNAHHASNVQQVSESVISHRSALFQLVCDMVGSVINKTAHDLVSIVTEQKEHELVEHLRFANRYPDLLELAMLATATQSLATEYNLLDRNCYWFVWASTGYFMQEYQDAVVPVNLPMVVSMPSGSEVRRLVRGICYIFDGSEQYQSFSIQELVDAYRKCRGKFDSAVNTVKSNLEAKEKYEAEQRAHNHTIEQLKHEREAHIATAQQLETVEAEVKHLRALFMANASIQLDCVLFIIMHLTVLHILL</sequence>
<evidence type="ECO:0000313" key="2">
    <source>
        <dbReference type="EMBL" id="PFH47656.1"/>
    </source>
</evidence>
<accession>A0A2A9NIS0</accession>
<organism evidence="2 3">
    <name type="scientific">Amanita thiersii Skay4041</name>
    <dbReference type="NCBI Taxonomy" id="703135"/>
    <lineage>
        <taxon>Eukaryota</taxon>
        <taxon>Fungi</taxon>
        <taxon>Dikarya</taxon>
        <taxon>Basidiomycota</taxon>
        <taxon>Agaricomycotina</taxon>
        <taxon>Agaricomycetes</taxon>
        <taxon>Agaricomycetidae</taxon>
        <taxon>Agaricales</taxon>
        <taxon>Pluteineae</taxon>
        <taxon>Amanitaceae</taxon>
        <taxon>Amanita</taxon>
    </lineage>
</organism>